<sequence>MSKKGSRIKSLKEFGSKEAKNVGVQDNKSSYNECEPLHIRNSEPKRKNAEVKTPGTLPSRFPEFHASEQGPWSAMICYEACVRLCLHSLAEDSDIEASYFLKNDCVLLRNAFGLQSFLLQSEEELLGDRPSNLVTETNPQKSKKVVGKIKLQVGKIKMESDPQPGCGTIPSLKHEVISQQLEELNATLYSGWKAVKRVHVAPHVTPKGSISRKSLEYMRACAHYLKEVSKVLRKEFVISHGRPSSLEASQEKFSCCMKLKSSIEEDQVKTQPGSGETFFFLPDSIGDDLIVEVRDSKGKFCGRVLAQLAAIVEEPSEKLKWWAIYHEPEHERIGKIQLHINYLSSLDEKTKCGLVAETSAYDLVLEVAMKAEQFQSQNLVIKGPWHWMVTQFASLYGISDAYTKLRYLSYVMDVASPTMYCIDLIYDFLCPVIMKENYKATLSHQENRMLAEIDEKVQHILALIFENYKSLDESCFSGIKHVFEPPTGTPAPAIASAIKLYGLLNNLLSQEAQLSLCRYFQAALKKRSRIYFLETNDTLDKGIEDVTSYQKLKSLVLSLKKEISTDIAIHKSNVLPRFIDLPDLSAAIYRTDLLKILIEYLISWPPPSPSPQVVDLVITTADLEADLTRWKLNPIKGGFNARELFHSYITSWMEEKRSALYEFCKSETGKACSEIQGLTSPFVDDMYELLNVTLDEYNIIIRRWPEYGVSLEKVVVDTERAMLEALEKQFSEVLNPLKDSKITVLKYVQTLTKKGTYAVPKELGVFLNSMKRVLGTLRSSTEERFQEWNSYLSDKKKRVLGEQLSQVTVLLKSKFKCYTQALVVKLVENMRIQRHMKMNHIIHDLKETPTEPDVRDRMQSLKDLADKTMEQLHCVLSLDVFVLICKGIWDALGQDVIRLLTDKKDSVTWHKGLTLAVSVLDEIFEDKMQSLLGDSVKGMDLEAPRSIMELRSMISEDKKGY</sequence>
<dbReference type="Proteomes" id="UP001295469">
    <property type="component" value="Chromosome C09"/>
</dbReference>
<reference evidence="2" key="1">
    <citation type="submission" date="2021-01" db="EMBL/GenBank/DDBJ databases">
        <authorList>
            <consortium name="Genoscope - CEA"/>
            <person name="William W."/>
        </authorList>
    </citation>
    <scope>NUCLEOTIDE SEQUENCE</scope>
</reference>
<dbReference type="PANTHER" id="PTHR31110">
    <property type="entry name" value="PESTICIDAL CRYSTAL CRY8BA PROTEIN"/>
    <property type="match status" value="1"/>
</dbReference>
<dbReference type="EMBL" id="HG994373">
    <property type="protein sequence ID" value="CAF1787898.1"/>
    <property type="molecule type" value="Genomic_DNA"/>
</dbReference>
<organism evidence="2">
    <name type="scientific">Brassica napus</name>
    <name type="common">Rape</name>
    <dbReference type="NCBI Taxonomy" id="3708"/>
    <lineage>
        <taxon>Eukaryota</taxon>
        <taxon>Viridiplantae</taxon>
        <taxon>Streptophyta</taxon>
        <taxon>Embryophyta</taxon>
        <taxon>Tracheophyta</taxon>
        <taxon>Spermatophyta</taxon>
        <taxon>Magnoliopsida</taxon>
        <taxon>eudicotyledons</taxon>
        <taxon>Gunneridae</taxon>
        <taxon>Pentapetalae</taxon>
        <taxon>rosids</taxon>
        <taxon>malvids</taxon>
        <taxon>Brassicales</taxon>
        <taxon>Brassicaceae</taxon>
        <taxon>Brassiceae</taxon>
        <taxon>Brassica</taxon>
    </lineage>
</organism>
<dbReference type="PANTHER" id="PTHR31110:SF4">
    <property type="entry name" value="TRANSMEMBRANE PROTEIN"/>
    <property type="match status" value="1"/>
</dbReference>
<evidence type="ECO:0000256" key="1">
    <source>
        <dbReference type="SAM" id="MobiDB-lite"/>
    </source>
</evidence>
<protein>
    <submittedName>
        <fullName evidence="2">(rape) hypothetical protein</fullName>
    </submittedName>
</protein>
<name>A0A816JBP7_BRANA</name>
<dbReference type="OMA" id="NECEPLH"/>
<evidence type="ECO:0000313" key="2">
    <source>
        <dbReference type="EMBL" id="CAF1787898.1"/>
    </source>
</evidence>
<accession>A0A816JBP7</accession>
<proteinExistence type="predicted"/>
<feature type="compositionally biased region" description="Basic and acidic residues" evidence="1">
    <location>
        <begin position="35"/>
        <end position="50"/>
    </location>
</feature>
<dbReference type="AlphaFoldDB" id="A0A816JBP7"/>
<gene>
    <name evidence="2" type="ORF">DARMORV10_C09P66800.1</name>
</gene>
<feature type="region of interest" description="Disordered" evidence="1">
    <location>
        <begin position="19"/>
        <end position="62"/>
    </location>
</feature>
<dbReference type="Gramene" id="CDX97017">
    <property type="protein sequence ID" value="CDX97017"/>
    <property type="gene ID" value="GSBRNA2T00103975001"/>
</dbReference>